<comment type="caution">
    <text evidence="2">The sequence shown here is derived from an EMBL/GenBank/DDBJ whole genome shotgun (WGS) entry which is preliminary data.</text>
</comment>
<gene>
    <name evidence="2" type="ORF">QBC47DRAFT_24912</name>
</gene>
<evidence type="ECO:0000256" key="1">
    <source>
        <dbReference type="SAM" id="MobiDB-lite"/>
    </source>
</evidence>
<feature type="region of interest" description="Disordered" evidence="1">
    <location>
        <begin position="1"/>
        <end position="27"/>
    </location>
</feature>
<dbReference type="EMBL" id="MU839827">
    <property type="protein sequence ID" value="KAK1761271.1"/>
    <property type="molecule type" value="Genomic_DNA"/>
</dbReference>
<feature type="compositionally biased region" description="Basic and acidic residues" evidence="1">
    <location>
        <begin position="71"/>
        <end position="82"/>
    </location>
</feature>
<organism evidence="2 3">
    <name type="scientific">Echria macrotheca</name>
    <dbReference type="NCBI Taxonomy" id="438768"/>
    <lineage>
        <taxon>Eukaryota</taxon>
        <taxon>Fungi</taxon>
        <taxon>Dikarya</taxon>
        <taxon>Ascomycota</taxon>
        <taxon>Pezizomycotina</taxon>
        <taxon>Sordariomycetes</taxon>
        <taxon>Sordariomycetidae</taxon>
        <taxon>Sordariales</taxon>
        <taxon>Schizotheciaceae</taxon>
        <taxon>Echria</taxon>
    </lineage>
</organism>
<name>A0AAJ0BSM2_9PEZI</name>
<proteinExistence type="predicted"/>
<evidence type="ECO:0000313" key="3">
    <source>
        <dbReference type="Proteomes" id="UP001239445"/>
    </source>
</evidence>
<sequence>MKFGKQAGTGDGGRGTTAAASSKPQLVGQRPWPVMAAAAIVVNADIRLFRTLKAKHGSRLKNHKQRGPFLCDERRTPPERGESWTTARARDHRRLSSLNTDSIRKPARVAAPTHEVLLSSWPDAHQVGHEVCFFWAGIALRCDAVCSKEINLGVVLATTPLLQQTDNCMCACKARTKKVKHMPDDDALVTFPALSEDAVVVVHGSKPMRPFW</sequence>
<reference evidence="2" key="1">
    <citation type="submission" date="2023-06" db="EMBL/GenBank/DDBJ databases">
        <title>Genome-scale phylogeny and comparative genomics of the fungal order Sordariales.</title>
        <authorList>
            <consortium name="Lawrence Berkeley National Laboratory"/>
            <person name="Hensen N."/>
            <person name="Bonometti L."/>
            <person name="Westerberg I."/>
            <person name="Brannstrom I.O."/>
            <person name="Guillou S."/>
            <person name="Cros-Aarteil S."/>
            <person name="Calhoun S."/>
            <person name="Haridas S."/>
            <person name="Kuo A."/>
            <person name="Mondo S."/>
            <person name="Pangilinan J."/>
            <person name="Riley R."/>
            <person name="Labutti K."/>
            <person name="Andreopoulos B."/>
            <person name="Lipzen A."/>
            <person name="Chen C."/>
            <person name="Yanf M."/>
            <person name="Daum C."/>
            <person name="Ng V."/>
            <person name="Clum A."/>
            <person name="Steindorff A."/>
            <person name="Ohm R."/>
            <person name="Martin F."/>
            <person name="Silar P."/>
            <person name="Natvig D."/>
            <person name="Lalanne C."/>
            <person name="Gautier V."/>
            <person name="Ament-Velasquez S.L."/>
            <person name="Kruys A."/>
            <person name="Hutchinson M.I."/>
            <person name="Powell A.J."/>
            <person name="Barry K."/>
            <person name="Miller A.N."/>
            <person name="Grigoriev I.V."/>
            <person name="Debuchy R."/>
            <person name="Gladieux P."/>
            <person name="Thoren M.H."/>
            <person name="Johannesson H."/>
        </authorList>
    </citation>
    <scope>NUCLEOTIDE SEQUENCE</scope>
    <source>
        <strain evidence="2">PSN4</strain>
    </source>
</reference>
<protein>
    <submittedName>
        <fullName evidence="2">Uncharacterized protein</fullName>
    </submittedName>
</protein>
<accession>A0AAJ0BSM2</accession>
<evidence type="ECO:0000313" key="2">
    <source>
        <dbReference type="EMBL" id="KAK1761271.1"/>
    </source>
</evidence>
<feature type="region of interest" description="Disordered" evidence="1">
    <location>
        <begin position="63"/>
        <end position="86"/>
    </location>
</feature>
<dbReference type="AlphaFoldDB" id="A0AAJ0BSM2"/>
<keyword evidence="3" id="KW-1185">Reference proteome</keyword>
<dbReference type="Proteomes" id="UP001239445">
    <property type="component" value="Unassembled WGS sequence"/>
</dbReference>